<comment type="caution">
    <text evidence="1">The sequence shown here is derived from an EMBL/GenBank/DDBJ whole genome shotgun (WGS) entry which is preliminary data.</text>
</comment>
<name>A0A314KPS3_NICAT</name>
<dbReference type="STRING" id="49451.A0A314KPS3"/>
<dbReference type="Gene3D" id="3.40.50.150">
    <property type="entry name" value="Vaccinia Virus protein VP39"/>
    <property type="match status" value="1"/>
</dbReference>
<dbReference type="AlphaFoldDB" id="A0A314KPS3"/>
<keyword evidence="1" id="KW-0808">Transferase</keyword>
<dbReference type="GO" id="GO:0032259">
    <property type="term" value="P:methylation"/>
    <property type="evidence" value="ECO:0007669"/>
    <property type="project" value="UniProtKB-KW"/>
</dbReference>
<sequence length="157" mass="17116">MYLQIMLQDFVRIGTCCVAKAENHINCLTSTMIFVAAVRGILSLIVVQVGARHVSTIEASQIVAYAQKLIAENSPVKQHLPLLKKAEILKISSMAAVISQSLVYQSFPMLKFLGFQLDVSSHMSLSIAPVASLLIVAGYNNELGFHFNLSTVGCCHH</sequence>
<gene>
    <name evidence="1" type="primary">PRMT13_2</name>
    <name evidence="1" type="ORF">A4A49_26093</name>
</gene>
<dbReference type="InterPro" id="IPR029063">
    <property type="entry name" value="SAM-dependent_MTases_sf"/>
</dbReference>
<dbReference type="GO" id="GO:0008168">
    <property type="term" value="F:methyltransferase activity"/>
    <property type="evidence" value="ECO:0007669"/>
    <property type="project" value="UniProtKB-KW"/>
</dbReference>
<protein>
    <submittedName>
        <fullName evidence="1">Histone-arginine methyltransferase 1.3</fullName>
    </submittedName>
</protein>
<dbReference type="SMR" id="A0A314KPS3"/>
<keyword evidence="1" id="KW-0489">Methyltransferase</keyword>
<evidence type="ECO:0000313" key="2">
    <source>
        <dbReference type="Proteomes" id="UP000187609"/>
    </source>
</evidence>
<organism evidence="1 2">
    <name type="scientific">Nicotiana attenuata</name>
    <name type="common">Coyote tobacco</name>
    <dbReference type="NCBI Taxonomy" id="49451"/>
    <lineage>
        <taxon>Eukaryota</taxon>
        <taxon>Viridiplantae</taxon>
        <taxon>Streptophyta</taxon>
        <taxon>Embryophyta</taxon>
        <taxon>Tracheophyta</taxon>
        <taxon>Spermatophyta</taxon>
        <taxon>Magnoliopsida</taxon>
        <taxon>eudicotyledons</taxon>
        <taxon>Gunneridae</taxon>
        <taxon>Pentapetalae</taxon>
        <taxon>asterids</taxon>
        <taxon>lamiids</taxon>
        <taxon>Solanales</taxon>
        <taxon>Solanaceae</taxon>
        <taxon>Nicotianoideae</taxon>
        <taxon>Nicotianeae</taxon>
        <taxon>Nicotiana</taxon>
    </lineage>
</organism>
<accession>A0A314KPS3</accession>
<keyword evidence="2" id="KW-1185">Reference proteome</keyword>
<dbReference type="Proteomes" id="UP000187609">
    <property type="component" value="Unassembled WGS sequence"/>
</dbReference>
<proteinExistence type="predicted"/>
<dbReference type="EMBL" id="MJEQ01001424">
    <property type="protein sequence ID" value="OIT30789.1"/>
    <property type="molecule type" value="Genomic_DNA"/>
</dbReference>
<reference evidence="1" key="1">
    <citation type="submission" date="2016-11" db="EMBL/GenBank/DDBJ databases">
        <title>The genome of Nicotiana attenuata.</title>
        <authorList>
            <person name="Xu S."/>
            <person name="Brockmoeller T."/>
            <person name="Gaquerel E."/>
            <person name="Navarro A."/>
            <person name="Kuhl H."/>
            <person name="Gase K."/>
            <person name="Ling Z."/>
            <person name="Zhou W."/>
            <person name="Kreitzer C."/>
            <person name="Stanke M."/>
            <person name="Tang H."/>
            <person name="Lyons E."/>
            <person name="Pandey P."/>
            <person name="Pandey S.P."/>
            <person name="Timmermann B."/>
            <person name="Baldwin I.T."/>
        </authorList>
    </citation>
    <scope>NUCLEOTIDE SEQUENCE [LARGE SCALE GENOMIC DNA]</scope>
    <source>
        <strain evidence="1">UT</strain>
    </source>
</reference>
<evidence type="ECO:0000313" key="1">
    <source>
        <dbReference type="EMBL" id="OIT30789.1"/>
    </source>
</evidence>
<dbReference type="Gramene" id="OIT30789">
    <property type="protein sequence ID" value="OIT30789"/>
    <property type="gene ID" value="A4A49_26093"/>
</dbReference>